<dbReference type="Pfam" id="PF03199">
    <property type="entry name" value="GSH_synthase"/>
    <property type="match status" value="1"/>
</dbReference>
<dbReference type="PANTHER" id="PTHR11130">
    <property type="entry name" value="GLUTATHIONE SYNTHETASE"/>
    <property type="match status" value="1"/>
</dbReference>
<keyword evidence="6" id="KW-0317">Glutathione biosynthesis</keyword>
<evidence type="ECO:0000256" key="12">
    <source>
        <dbReference type="ARBA" id="ARBA00048871"/>
    </source>
</evidence>
<feature type="binding site" evidence="14">
    <location>
        <position position="192"/>
    </location>
    <ligand>
        <name>Mg(2+)</name>
        <dbReference type="ChEBI" id="CHEBI:18420"/>
    </ligand>
</feature>
<dbReference type="SUPFAM" id="SSF52440">
    <property type="entry name" value="PreATP-grasp domain"/>
    <property type="match status" value="1"/>
</dbReference>
<dbReference type="InterPro" id="IPR037013">
    <property type="entry name" value="GSH-S_sub-bd_sf"/>
</dbReference>
<evidence type="ECO:0000256" key="1">
    <source>
        <dbReference type="ARBA" id="ARBA00004965"/>
    </source>
</evidence>
<dbReference type="PANTHER" id="PTHR11130:SF0">
    <property type="entry name" value="GLUTATHIONE SYNTHETASE"/>
    <property type="match status" value="1"/>
</dbReference>
<keyword evidence="9 13" id="KW-0067">ATP-binding</keyword>
<comment type="pathway">
    <text evidence="1">Sulfur metabolism; glutathione biosynthesis; glutathione from L-cysteine and L-glutamate: step 2/2.</text>
</comment>
<feature type="binding site" evidence="13">
    <location>
        <position position="420"/>
    </location>
    <ligand>
        <name>ATP</name>
        <dbReference type="ChEBI" id="CHEBI:30616"/>
    </ligand>
</feature>
<accession>L7MM55</accession>
<dbReference type="GO" id="GO:0004363">
    <property type="term" value="F:glutathione synthase activity"/>
    <property type="evidence" value="ECO:0007669"/>
    <property type="project" value="UniProtKB-EC"/>
</dbReference>
<evidence type="ECO:0000256" key="9">
    <source>
        <dbReference type="ARBA" id="ARBA00022840"/>
    </source>
</evidence>
<dbReference type="AlphaFoldDB" id="L7MM55"/>
<reference evidence="16" key="2">
    <citation type="journal article" date="2015" name="J. Proteomics">
        <title>Sexual differences in the sialomes of the zebra tick, Rhipicephalus pulchellus.</title>
        <authorList>
            <person name="Tan A.W."/>
            <person name="Francischetti I.M."/>
            <person name="Slovak M."/>
            <person name="Kini R.M."/>
            <person name="Ribeiro J.M."/>
        </authorList>
    </citation>
    <scope>NUCLEOTIDE SEQUENCE</scope>
    <source>
        <tissue evidence="16">Salivary gland</tissue>
    </source>
</reference>
<keyword evidence="7 14" id="KW-0479">Metal-binding</keyword>
<feature type="binding site" evidence="13">
    <location>
        <position position="190"/>
    </location>
    <ligand>
        <name>ATP</name>
        <dbReference type="ChEBI" id="CHEBI:30616"/>
    </ligand>
</feature>
<comment type="cofactor">
    <cofactor evidence="14">
        <name>Mg(2+)</name>
        <dbReference type="ChEBI" id="CHEBI:18420"/>
    </cofactor>
    <text evidence="14">Binds 1 Mg(2+) ion per subunit.</text>
</comment>
<protein>
    <recommendedName>
        <fullName evidence="4">Glutathione synthetase</fullName>
        <ecNumber evidence="3">6.3.2.3</ecNumber>
    </recommendedName>
    <alternativeName>
        <fullName evidence="11">Glutathione synthase</fullName>
    </alternativeName>
</protein>
<evidence type="ECO:0000256" key="4">
    <source>
        <dbReference type="ARBA" id="ARBA00020821"/>
    </source>
</evidence>
<dbReference type="InterPro" id="IPR016185">
    <property type="entry name" value="PreATP-grasp_dom_sf"/>
</dbReference>
<evidence type="ECO:0000256" key="8">
    <source>
        <dbReference type="ARBA" id="ARBA00022741"/>
    </source>
</evidence>
<evidence type="ECO:0000259" key="15">
    <source>
        <dbReference type="Pfam" id="PF03199"/>
    </source>
</evidence>
<dbReference type="InterPro" id="IPR014709">
    <property type="entry name" value="Glutathione_synthase_C_euk"/>
</dbReference>
<dbReference type="EMBL" id="GACK01000710">
    <property type="protein sequence ID" value="JAA64324.1"/>
    <property type="molecule type" value="mRNA"/>
</dbReference>
<dbReference type="Gene3D" id="3.30.1490.50">
    <property type="match status" value="1"/>
</dbReference>
<evidence type="ECO:0000256" key="14">
    <source>
        <dbReference type="PIRSR" id="PIRSR001558-2"/>
    </source>
</evidence>
<dbReference type="InterPro" id="IPR005615">
    <property type="entry name" value="Glutathione_synthase"/>
</dbReference>
<feature type="binding site" evidence="14">
    <location>
        <position position="413"/>
    </location>
    <ligand>
        <name>Mg(2+)</name>
        <dbReference type="ChEBI" id="CHEBI:18420"/>
    </ligand>
</feature>
<dbReference type="EC" id="6.3.2.3" evidence="3"/>
<feature type="binding site" evidence="13">
    <location>
        <begin position="443"/>
        <end position="446"/>
    </location>
    <ligand>
        <name>ATP</name>
        <dbReference type="ChEBI" id="CHEBI:30616"/>
    </ligand>
</feature>
<evidence type="ECO:0000313" key="16">
    <source>
        <dbReference type="EMBL" id="JAA64324.1"/>
    </source>
</evidence>
<name>L7MM55_RHIPC</name>
<dbReference type="UniPathway" id="UPA00142">
    <property type="reaction ID" value="UER00210"/>
</dbReference>
<dbReference type="GO" id="GO:0043295">
    <property type="term" value="F:glutathione binding"/>
    <property type="evidence" value="ECO:0007669"/>
    <property type="project" value="TreeGrafter"/>
</dbReference>
<dbReference type="InterPro" id="IPR014042">
    <property type="entry name" value="Glutathione_synthase_a-hlx"/>
</dbReference>
<dbReference type="InterPro" id="IPR014049">
    <property type="entry name" value="Glutathione_synthase_N_euk"/>
</dbReference>
<keyword evidence="8 13" id="KW-0547">Nucleotide-binding</keyword>
<evidence type="ECO:0000256" key="10">
    <source>
        <dbReference type="ARBA" id="ARBA00022842"/>
    </source>
</evidence>
<keyword evidence="5" id="KW-0436">Ligase</keyword>
<dbReference type="Gene3D" id="3.30.470.20">
    <property type="entry name" value="ATP-grasp fold, B domain"/>
    <property type="match status" value="1"/>
</dbReference>
<feature type="binding site" evidence="13">
    <location>
        <position position="503"/>
    </location>
    <ligand>
        <name>ATP</name>
        <dbReference type="ChEBI" id="CHEBI:30616"/>
    </ligand>
</feature>
<feature type="binding site" evidence="13">
    <location>
        <position position="266"/>
    </location>
    <ligand>
        <name>substrate</name>
    </ligand>
</feature>
<dbReference type="Gene3D" id="3.40.50.1760">
    <property type="entry name" value="Glutathione synthase, substrate-binding domain superfamily, eukaryotic"/>
    <property type="match status" value="1"/>
</dbReference>
<evidence type="ECO:0000256" key="2">
    <source>
        <dbReference type="ARBA" id="ARBA00010385"/>
    </source>
</evidence>
<dbReference type="InterPro" id="IPR004887">
    <property type="entry name" value="GSH_synth_subst-bd"/>
</dbReference>
<feature type="binding site" evidence="14">
    <location>
        <position position="190"/>
    </location>
    <ligand>
        <name>Mg(2+)</name>
        <dbReference type="ChEBI" id="CHEBI:18420"/>
    </ligand>
</feature>
<feature type="binding site" evidence="13">
    <location>
        <position position="497"/>
    </location>
    <ligand>
        <name>ATP</name>
        <dbReference type="ChEBI" id="CHEBI:30616"/>
    </ligand>
</feature>
<dbReference type="GO" id="GO:0046872">
    <property type="term" value="F:metal ion binding"/>
    <property type="evidence" value="ECO:0007669"/>
    <property type="project" value="UniProtKB-KW"/>
</dbReference>
<dbReference type="PIRSF" id="PIRSF001558">
    <property type="entry name" value="GSHase"/>
    <property type="match status" value="1"/>
</dbReference>
<dbReference type="Gene3D" id="3.30.1490.80">
    <property type="match status" value="1"/>
</dbReference>
<feature type="non-terminal residue" evidence="16">
    <location>
        <position position="1"/>
    </location>
</feature>
<dbReference type="Gene3D" id="1.10.1080.10">
    <property type="entry name" value="Glutathione Synthetase, Chain A, domain 3"/>
    <property type="match status" value="1"/>
</dbReference>
<dbReference type="GO" id="GO:0005524">
    <property type="term" value="F:ATP binding"/>
    <property type="evidence" value="ECO:0007669"/>
    <property type="project" value="UniProtKB-KW"/>
</dbReference>
<feature type="binding site" evidence="13">
    <location>
        <position position="470"/>
    </location>
    <ligand>
        <name>ATP</name>
        <dbReference type="ChEBI" id="CHEBI:30616"/>
    </ligand>
</feature>
<dbReference type="FunFam" id="3.30.1490.50:FF:000004">
    <property type="entry name" value="Glutathione synthetase"/>
    <property type="match status" value="1"/>
</dbReference>
<feature type="domain" description="Glutathione synthase substrate-binding" evidence="15">
    <location>
        <begin position="251"/>
        <end position="348"/>
    </location>
</feature>
<reference evidence="16" key="1">
    <citation type="submission" date="2012-11" db="EMBL/GenBank/DDBJ databases">
        <authorList>
            <person name="Lucero-Rivera Y.E."/>
            <person name="Tovar-Ramirez D."/>
        </authorList>
    </citation>
    <scope>NUCLEOTIDE SEQUENCE</scope>
    <source>
        <tissue evidence="16">Salivary gland</tissue>
    </source>
</reference>
<comment type="catalytic activity">
    <reaction evidence="12">
        <text>gamma-L-glutamyl-L-cysteine + glycine + ATP = glutathione + ADP + phosphate + H(+)</text>
        <dbReference type="Rhea" id="RHEA:13557"/>
        <dbReference type="ChEBI" id="CHEBI:15378"/>
        <dbReference type="ChEBI" id="CHEBI:30616"/>
        <dbReference type="ChEBI" id="CHEBI:43474"/>
        <dbReference type="ChEBI" id="CHEBI:57305"/>
        <dbReference type="ChEBI" id="CHEBI:57925"/>
        <dbReference type="ChEBI" id="CHEBI:58173"/>
        <dbReference type="ChEBI" id="CHEBI:456216"/>
        <dbReference type="EC" id="6.3.2.3"/>
    </reaction>
    <physiologicalReaction direction="left-to-right" evidence="12">
        <dbReference type="Rhea" id="RHEA:13558"/>
    </physiologicalReaction>
</comment>
<sequence length="519" mass="58069">YRDTRCLSAGVSPNVNVSTSNVAESTLVSEPGVPTCSPPITMERLESCVAALQDESVRKRAVQDAKEYAISHGVCMKSKSPEPDSYTFVPFCLLPSPYPREAFQQVKGLQEDINLLIHRVAHDYGFLRDCLQSTIETDEFTASIFNIYQKVWEAEFPQPISLGLLRSDYMLDLKSGDITELHKARPKQVEVNTIASSFGGITPPLHKLQKYTMRNLGVVATEAEMPKCRTDKLLGKGLLAGWKAYKNDKAAILFVVEEETYNVCDQRNLEYAIREMHGSVKVMRRKFSELHNCVIQEGNLIVDGVEIAVVYYRTAYAPQQMDAKCWDTRLRIELSRAIKCPSVQYHLAGTKKVQQVLAQPDVLERFFTNKVITDSIRDTFTGLYSLDLTPQGHKAAEEAIANPRNYVLKPQREGGGNNVYGDDVRNKLEALGRTKEREGYILMDLIQPPITTNFIVRPNDEASKCNVVSELGIFGVILGDQYELIENYEAGHIVRTKMTGMTEGGICAGFASLDSVFLV</sequence>
<evidence type="ECO:0000256" key="3">
    <source>
        <dbReference type="ARBA" id="ARBA00012214"/>
    </source>
</evidence>
<feature type="binding site" evidence="13">
    <location>
        <begin position="409"/>
        <end position="418"/>
    </location>
    <ligand>
        <name>ATP</name>
        <dbReference type="ChEBI" id="CHEBI:30616"/>
    </ligand>
</feature>
<feature type="binding site" evidence="13">
    <location>
        <position position="166"/>
    </location>
    <ligand>
        <name>substrate</name>
    </ligand>
</feature>
<evidence type="ECO:0000256" key="11">
    <source>
        <dbReference type="ARBA" id="ARBA00030403"/>
    </source>
</evidence>
<keyword evidence="10 14" id="KW-0460">Magnesium</keyword>
<evidence type="ECO:0000256" key="7">
    <source>
        <dbReference type="ARBA" id="ARBA00022723"/>
    </source>
</evidence>
<dbReference type="Pfam" id="PF03917">
    <property type="entry name" value="GSH_synth_ATP"/>
    <property type="match status" value="1"/>
</dbReference>
<organism evidence="16">
    <name type="scientific">Rhipicephalus pulchellus</name>
    <name type="common">Yellow backed tick</name>
    <name type="synonym">Dermacentor pulchellus</name>
    <dbReference type="NCBI Taxonomy" id="72859"/>
    <lineage>
        <taxon>Eukaryota</taxon>
        <taxon>Metazoa</taxon>
        <taxon>Ecdysozoa</taxon>
        <taxon>Arthropoda</taxon>
        <taxon>Chelicerata</taxon>
        <taxon>Arachnida</taxon>
        <taxon>Acari</taxon>
        <taxon>Parasitiformes</taxon>
        <taxon>Ixodida</taxon>
        <taxon>Ixodoidea</taxon>
        <taxon>Ixodidae</taxon>
        <taxon>Rhipicephalinae</taxon>
        <taxon>Rhipicephalus</taxon>
        <taxon>Rhipicephalus</taxon>
    </lineage>
</organism>
<dbReference type="GO" id="GO:0005829">
    <property type="term" value="C:cytosol"/>
    <property type="evidence" value="ECO:0007669"/>
    <property type="project" value="TreeGrafter"/>
</dbReference>
<proteinExistence type="evidence at transcript level"/>
<feature type="binding site" evidence="13">
    <location>
        <position position="351"/>
    </location>
    <ligand>
        <name>ATP</name>
        <dbReference type="ChEBI" id="CHEBI:30616"/>
    </ligand>
</feature>
<feature type="binding site" evidence="13">
    <location>
        <position position="495"/>
    </location>
    <ligand>
        <name>substrate</name>
    </ligand>
</feature>
<comment type="similarity">
    <text evidence="2">Belongs to the eukaryotic GSH synthase family.</text>
</comment>
<dbReference type="SUPFAM" id="SSF56059">
    <property type="entry name" value="Glutathione synthetase ATP-binding domain-like"/>
    <property type="match status" value="1"/>
</dbReference>
<evidence type="ECO:0000256" key="13">
    <source>
        <dbReference type="PIRSR" id="PIRSR001558-1"/>
    </source>
</evidence>
<dbReference type="NCBIfam" id="TIGR01986">
    <property type="entry name" value="glut_syn_euk"/>
    <property type="match status" value="1"/>
</dbReference>
<evidence type="ECO:0000256" key="5">
    <source>
        <dbReference type="ARBA" id="ARBA00022598"/>
    </source>
</evidence>
<evidence type="ECO:0000256" key="6">
    <source>
        <dbReference type="ARBA" id="ARBA00022684"/>
    </source>
</evidence>